<dbReference type="GO" id="GO:0015689">
    <property type="term" value="P:molybdate ion transport"/>
    <property type="evidence" value="ECO:0007669"/>
    <property type="project" value="InterPro"/>
</dbReference>
<evidence type="ECO:0000256" key="4">
    <source>
        <dbReference type="ARBA" id="ARBA00022729"/>
    </source>
</evidence>
<name>A0AAV3TZ30_9ALTE</name>
<evidence type="ECO:0000256" key="1">
    <source>
        <dbReference type="ARBA" id="ARBA00009175"/>
    </source>
</evidence>
<evidence type="ECO:0000256" key="3">
    <source>
        <dbReference type="ARBA" id="ARBA00022723"/>
    </source>
</evidence>
<evidence type="ECO:0000256" key="8">
    <source>
        <dbReference type="SAM" id="SignalP"/>
    </source>
</evidence>
<evidence type="ECO:0000256" key="5">
    <source>
        <dbReference type="ARBA" id="ARBA00062515"/>
    </source>
</evidence>
<dbReference type="PANTHER" id="PTHR30632">
    <property type="entry name" value="MOLYBDATE-BINDING PERIPLASMIC PROTEIN"/>
    <property type="match status" value="1"/>
</dbReference>
<dbReference type="InterPro" id="IPR050682">
    <property type="entry name" value="ModA/WtpA"/>
</dbReference>
<keyword evidence="2 6" id="KW-0500">Molybdenum</keyword>
<gene>
    <name evidence="9" type="primary">modA</name>
    <name evidence="9" type="ORF">GCM10025791_08660</name>
</gene>
<dbReference type="Gene3D" id="3.40.190.10">
    <property type="entry name" value="Periplasmic binding protein-like II"/>
    <property type="match status" value="2"/>
</dbReference>
<feature type="compositionally biased region" description="Polar residues" evidence="7">
    <location>
        <begin position="262"/>
        <end position="279"/>
    </location>
</feature>
<dbReference type="GO" id="GO:0046872">
    <property type="term" value="F:metal ion binding"/>
    <property type="evidence" value="ECO:0007669"/>
    <property type="project" value="UniProtKB-KW"/>
</dbReference>
<dbReference type="FunFam" id="3.40.190.10:FF:000035">
    <property type="entry name" value="Molybdate ABC transporter substrate-binding protein"/>
    <property type="match status" value="1"/>
</dbReference>
<comment type="caution">
    <text evidence="9">The sequence shown here is derived from an EMBL/GenBank/DDBJ whole genome shotgun (WGS) entry which is preliminary data.</text>
</comment>
<comment type="similarity">
    <text evidence="1">Belongs to the bacterial solute-binding protein ModA family.</text>
</comment>
<keyword evidence="3 6" id="KW-0479">Metal-binding</keyword>
<dbReference type="GO" id="GO:0030973">
    <property type="term" value="F:molybdate ion binding"/>
    <property type="evidence" value="ECO:0007669"/>
    <property type="project" value="InterPro"/>
</dbReference>
<keyword evidence="10" id="KW-1185">Reference proteome</keyword>
<evidence type="ECO:0000256" key="7">
    <source>
        <dbReference type="SAM" id="MobiDB-lite"/>
    </source>
</evidence>
<sequence length="279" mass="30426">MQLLTRNLRPWLQTLAGLSLCLLTLHARAETATIAVAANFTEVAKQLRQAFEQQSTHTLKLSFGSTGKIYTQIMHGAPYDVFLSADQQRPQKLLQQDHAVADSQFTYAVGKLVLYSRDAKAQVKDGAILRNPTLKRLAMANPKTAPYGAAAQTVLNNLSLWPDLKSSIIQGDSIAQTYQFTFTGNVDAGFVALSQLAGQPNANYWLIPQDLYYPLNQDAVLLQNGEQNQAAIAFMAFLRSAQAQTLIGSFGYDTTPPPGTVSPITTAPSNSIKTGHQNR</sequence>
<feature type="region of interest" description="Disordered" evidence="7">
    <location>
        <begin position="257"/>
        <end position="279"/>
    </location>
</feature>
<dbReference type="Proteomes" id="UP001409585">
    <property type="component" value="Unassembled WGS sequence"/>
</dbReference>
<comment type="subunit">
    <text evidence="5">The complex is composed of two ATP-binding proteins (ModC), two transmembrane proteins (ModB) and a solute-binding protein (ModA).</text>
</comment>
<feature type="binding site" evidence="6">
    <location>
        <position position="174"/>
    </location>
    <ligand>
        <name>molybdate</name>
        <dbReference type="ChEBI" id="CHEBI:36264"/>
    </ligand>
</feature>
<proteinExistence type="inferred from homology"/>
<dbReference type="NCBIfam" id="TIGR01256">
    <property type="entry name" value="modA"/>
    <property type="match status" value="1"/>
</dbReference>
<dbReference type="SUPFAM" id="SSF53850">
    <property type="entry name" value="Periplasmic binding protein-like II"/>
    <property type="match status" value="1"/>
</dbReference>
<dbReference type="PIRSF" id="PIRSF004846">
    <property type="entry name" value="ModA"/>
    <property type="match status" value="1"/>
</dbReference>
<protein>
    <submittedName>
        <fullName evidence="9">Molybdate ABC transporter substrate-binding protein</fullName>
    </submittedName>
</protein>
<dbReference type="EMBL" id="BAABLX010000007">
    <property type="protein sequence ID" value="GAA4934128.1"/>
    <property type="molecule type" value="Genomic_DNA"/>
</dbReference>
<dbReference type="GO" id="GO:1901359">
    <property type="term" value="F:tungstate binding"/>
    <property type="evidence" value="ECO:0007669"/>
    <property type="project" value="UniProtKB-ARBA"/>
</dbReference>
<feature type="binding site" evidence="6">
    <location>
        <position position="66"/>
    </location>
    <ligand>
        <name>molybdate</name>
        <dbReference type="ChEBI" id="CHEBI:36264"/>
    </ligand>
</feature>
<dbReference type="AlphaFoldDB" id="A0AAV3TZ30"/>
<dbReference type="RefSeq" id="WP_345417611.1">
    <property type="nucleotide sequence ID" value="NZ_AP031496.1"/>
</dbReference>
<keyword evidence="4 8" id="KW-0732">Signal</keyword>
<evidence type="ECO:0000313" key="10">
    <source>
        <dbReference type="Proteomes" id="UP001409585"/>
    </source>
</evidence>
<feature type="signal peptide" evidence="8">
    <location>
        <begin position="1"/>
        <end position="29"/>
    </location>
</feature>
<organism evidence="9 10">
    <name type="scientific">Halioxenophilus aromaticivorans</name>
    <dbReference type="NCBI Taxonomy" id="1306992"/>
    <lineage>
        <taxon>Bacteria</taxon>
        <taxon>Pseudomonadati</taxon>
        <taxon>Pseudomonadota</taxon>
        <taxon>Gammaproteobacteria</taxon>
        <taxon>Alteromonadales</taxon>
        <taxon>Alteromonadaceae</taxon>
        <taxon>Halioxenophilus</taxon>
    </lineage>
</organism>
<evidence type="ECO:0000313" key="9">
    <source>
        <dbReference type="EMBL" id="GAA4934128.1"/>
    </source>
</evidence>
<dbReference type="Pfam" id="PF13531">
    <property type="entry name" value="SBP_bac_11"/>
    <property type="match status" value="1"/>
</dbReference>
<dbReference type="InterPro" id="IPR044084">
    <property type="entry name" value="AvModA-like_subst-bd"/>
</dbReference>
<dbReference type="PANTHER" id="PTHR30632:SF14">
    <property type="entry name" value="TUNGSTATE_MOLYBDATE_CHROMATE-BINDING PROTEIN MODA"/>
    <property type="match status" value="1"/>
</dbReference>
<dbReference type="InterPro" id="IPR005950">
    <property type="entry name" value="ModA"/>
</dbReference>
<feature type="chain" id="PRO_5043562331" evidence="8">
    <location>
        <begin position="30"/>
        <end position="279"/>
    </location>
</feature>
<evidence type="ECO:0000256" key="2">
    <source>
        <dbReference type="ARBA" id="ARBA00022505"/>
    </source>
</evidence>
<accession>A0AAV3TZ30</accession>
<evidence type="ECO:0000256" key="6">
    <source>
        <dbReference type="PIRSR" id="PIRSR004846-1"/>
    </source>
</evidence>
<reference evidence="10" key="1">
    <citation type="journal article" date="2019" name="Int. J. Syst. Evol. Microbiol.">
        <title>The Global Catalogue of Microorganisms (GCM) 10K type strain sequencing project: providing services to taxonomists for standard genome sequencing and annotation.</title>
        <authorList>
            <consortium name="The Broad Institute Genomics Platform"/>
            <consortium name="The Broad Institute Genome Sequencing Center for Infectious Disease"/>
            <person name="Wu L."/>
            <person name="Ma J."/>
        </authorList>
    </citation>
    <scope>NUCLEOTIDE SEQUENCE [LARGE SCALE GENOMIC DNA]</scope>
    <source>
        <strain evidence="10">JCM 19134</strain>
    </source>
</reference>
<dbReference type="CDD" id="cd13539">
    <property type="entry name" value="PBP2_AvModA"/>
    <property type="match status" value="1"/>
</dbReference>